<keyword evidence="6 9" id="KW-0472">Membrane</keyword>
<keyword evidence="5 9" id="KW-1133">Transmembrane helix</keyword>
<dbReference type="InterPro" id="IPR018584">
    <property type="entry name" value="GT87"/>
</dbReference>
<feature type="transmembrane region" description="Helical" evidence="9">
    <location>
        <begin position="394"/>
        <end position="410"/>
    </location>
</feature>
<dbReference type="OrthoDB" id="9774600at2"/>
<evidence type="ECO:0000256" key="6">
    <source>
        <dbReference type="ARBA" id="ARBA00023136"/>
    </source>
</evidence>
<comment type="subcellular location">
    <subcellularLocation>
        <location evidence="1">Cell membrane</location>
        <topology evidence="1">Multi-pass membrane protein</topology>
    </subcellularLocation>
</comment>
<evidence type="ECO:0000256" key="4">
    <source>
        <dbReference type="ARBA" id="ARBA00022692"/>
    </source>
</evidence>
<evidence type="ECO:0000256" key="7">
    <source>
        <dbReference type="ARBA" id="ARBA00024033"/>
    </source>
</evidence>
<proteinExistence type="inferred from homology"/>
<feature type="transmembrane region" description="Helical" evidence="9">
    <location>
        <begin position="273"/>
        <end position="298"/>
    </location>
</feature>
<dbReference type="GO" id="GO:0016758">
    <property type="term" value="F:hexosyltransferase activity"/>
    <property type="evidence" value="ECO:0007669"/>
    <property type="project" value="InterPro"/>
</dbReference>
<feature type="region of interest" description="Disordered" evidence="8">
    <location>
        <begin position="416"/>
        <end position="446"/>
    </location>
</feature>
<evidence type="ECO:0000256" key="3">
    <source>
        <dbReference type="ARBA" id="ARBA00022679"/>
    </source>
</evidence>
<sequence>MPVSAFDRVAVTQEAGSPRPVIPLPVVWGVTILGALAGWYYLGQLAAAPRMMMHLVDLGAYQVAGDRVGHGISVYDSPLRGHTRGVFEFVYTPFAALLFAPLAWIHGSVFTWVGGLTNFALLTGSVWATLAVLGYRRDRRLLILGPPIAALLLSCEPIRETVGFGQVNILLLLLVLADMALPDSSRYKGALTGVAAGIKLTPAFFVLYLLVTRRFRAAATAVGALIATMLVGLAVLPRDSLTFWSGAFADPTRVGVPENPQNESLRGMIARTLGAAGGLQILWLAAALAIAAICLLLARRLWATGRELPAVTLCGLTSTVISPYSWIHHWVWLAPLLIYLAHLAIRSRDALTLAGLLVVFAVTSGGVMDLFDLHYGSVFDLPGGGRLGVLDHNAYIWLTLALFAATALRVRGERGAPAKPADASQVEPPTATAPARSRVGTGSSTP</sequence>
<dbReference type="GO" id="GO:0005886">
    <property type="term" value="C:plasma membrane"/>
    <property type="evidence" value="ECO:0007669"/>
    <property type="project" value="UniProtKB-SubCell"/>
</dbReference>
<evidence type="ECO:0000256" key="5">
    <source>
        <dbReference type="ARBA" id="ARBA00022989"/>
    </source>
</evidence>
<evidence type="ECO:0000256" key="9">
    <source>
        <dbReference type="SAM" id="Phobius"/>
    </source>
</evidence>
<gene>
    <name evidence="10" type="ORF">D7D52_24630</name>
</gene>
<name>A0A386ZP42_9NOCA</name>
<reference evidence="10 11" key="1">
    <citation type="submission" date="2018-09" db="EMBL/GenBank/DDBJ databases">
        <title>Nocardia yunnanensis sp. nov., an actinomycete isolated from a soil sample.</title>
        <authorList>
            <person name="Zhang J."/>
        </authorList>
    </citation>
    <scope>NUCLEOTIDE SEQUENCE [LARGE SCALE GENOMIC DNA]</scope>
    <source>
        <strain evidence="10 11">CFHS0054</strain>
    </source>
</reference>
<keyword evidence="11" id="KW-1185">Reference proteome</keyword>
<dbReference type="Proteomes" id="UP000267164">
    <property type="component" value="Chromosome"/>
</dbReference>
<evidence type="ECO:0000313" key="10">
    <source>
        <dbReference type="EMBL" id="AYF79357.1"/>
    </source>
</evidence>
<feature type="transmembrane region" description="Helical" evidence="9">
    <location>
        <begin position="217"/>
        <end position="236"/>
    </location>
</feature>
<feature type="transmembrane region" description="Helical" evidence="9">
    <location>
        <begin position="112"/>
        <end position="134"/>
    </location>
</feature>
<dbReference type="AlphaFoldDB" id="A0A386ZP42"/>
<evidence type="ECO:0000256" key="8">
    <source>
        <dbReference type="SAM" id="MobiDB-lite"/>
    </source>
</evidence>
<dbReference type="EMBL" id="CP032568">
    <property type="protein sequence ID" value="AYF79357.1"/>
    <property type="molecule type" value="Genomic_DNA"/>
</dbReference>
<feature type="transmembrane region" description="Helical" evidence="9">
    <location>
        <begin position="86"/>
        <end position="106"/>
    </location>
</feature>
<evidence type="ECO:0000256" key="2">
    <source>
        <dbReference type="ARBA" id="ARBA00022475"/>
    </source>
</evidence>
<feature type="transmembrane region" description="Helical" evidence="9">
    <location>
        <begin position="189"/>
        <end position="211"/>
    </location>
</feature>
<keyword evidence="3" id="KW-0808">Transferase</keyword>
<evidence type="ECO:0000313" key="11">
    <source>
        <dbReference type="Proteomes" id="UP000267164"/>
    </source>
</evidence>
<keyword evidence="4 9" id="KW-0812">Transmembrane</keyword>
<protein>
    <submittedName>
        <fullName evidence="10">DUF2029 domain-containing protein</fullName>
    </submittedName>
</protein>
<keyword evidence="2" id="KW-1003">Cell membrane</keyword>
<feature type="transmembrane region" description="Helical" evidence="9">
    <location>
        <begin position="352"/>
        <end position="374"/>
    </location>
</feature>
<dbReference type="Pfam" id="PF09594">
    <property type="entry name" value="GT87"/>
    <property type="match status" value="1"/>
</dbReference>
<accession>A0A386ZP42</accession>
<comment type="similarity">
    <text evidence="7">Belongs to the glycosyltransferase 87 family.</text>
</comment>
<evidence type="ECO:0000256" key="1">
    <source>
        <dbReference type="ARBA" id="ARBA00004651"/>
    </source>
</evidence>
<organism evidence="10 11">
    <name type="scientific">Nocardia yunnanensis</name>
    <dbReference type="NCBI Taxonomy" id="2382165"/>
    <lineage>
        <taxon>Bacteria</taxon>
        <taxon>Bacillati</taxon>
        <taxon>Actinomycetota</taxon>
        <taxon>Actinomycetes</taxon>
        <taxon>Mycobacteriales</taxon>
        <taxon>Nocardiaceae</taxon>
        <taxon>Nocardia</taxon>
    </lineage>
</organism>
<feature type="transmembrane region" description="Helical" evidence="9">
    <location>
        <begin position="20"/>
        <end position="42"/>
    </location>
</feature>
<feature type="transmembrane region" description="Helical" evidence="9">
    <location>
        <begin position="141"/>
        <end position="159"/>
    </location>
</feature>
<dbReference type="KEGG" id="nyu:D7D52_24630"/>